<dbReference type="Proteomes" id="UP000183567">
    <property type="component" value="Unassembled WGS sequence"/>
</dbReference>
<dbReference type="AlphaFoldDB" id="A0A1J8PSA0"/>
<feature type="region of interest" description="Disordered" evidence="1">
    <location>
        <begin position="1"/>
        <end position="22"/>
    </location>
</feature>
<dbReference type="OrthoDB" id="2617511at2759"/>
<keyword evidence="3" id="KW-1185">Reference proteome</keyword>
<proteinExistence type="predicted"/>
<gene>
    <name evidence="2" type="ORF">AZE42_04525</name>
</gene>
<evidence type="ECO:0000313" key="3">
    <source>
        <dbReference type="Proteomes" id="UP000183567"/>
    </source>
</evidence>
<comment type="caution">
    <text evidence="2">The sequence shown here is derived from an EMBL/GenBank/DDBJ whole genome shotgun (WGS) entry which is preliminary data.</text>
</comment>
<name>A0A1J8PSA0_9AGAM</name>
<dbReference type="EMBL" id="LVVM01005403">
    <property type="protein sequence ID" value="OJA10643.1"/>
    <property type="molecule type" value="Genomic_DNA"/>
</dbReference>
<reference evidence="2 3" key="1">
    <citation type="submission" date="2016-03" db="EMBL/GenBank/DDBJ databases">
        <title>Comparative genomics of the ectomycorrhizal sister species Rhizopogon vinicolor and Rhizopogon vesiculosus (Basidiomycota: Boletales) reveals a divergence of the mating type B locus.</title>
        <authorList>
            <person name="Mujic A.B."/>
            <person name="Kuo A."/>
            <person name="Tritt A."/>
            <person name="Lipzen A."/>
            <person name="Chen C."/>
            <person name="Johnson J."/>
            <person name="Sharma A."/>
            <person name="Barry K."/>
            <person name="Grigoriev I.V."/>
            <person name="Spatafora J.W."/>
        </authorList>
    </citation>
    <scope>NUCLEOTIDE SEQUENCE [LARGE SCALE GENOMIC DNA]</scope>
    <source>
        <strain evidence="2 3">AM-OR11-056</strain>
    </source>
</reference>
<protein>
    <submittedName>
        <fullName evidence="2">Uncharacterized protein</fullName>
    </submittedName>
</protein>
<evidence type="ECO:0000313" key="2">
    <source>
        <dbReference type="EMBL" id="OJA10643.1"/>
    </source>
</evidence>
<sequence length="465" mass="52922">MTSTNHSMQAPDPPTGPPSLEKHRRTWDWVFKQRTIASSVSQGVTTAAPALSFMIPPNVPNVPYSFHHQAPCHYPTNSGTAQYPQVTNNVQQSFAGMSQTRYPVNIVLAPWPVSADIDVLFARENADWGHPWVPQFNPTPTEPNRVPLRATLPAPFIYAITVDMVMRNNIIPVMIHQRLIDLRDIRVYYPRPYFTMPDTCQYAQFSSPASASTVATRQYYSKIPRNPCFPDDLKRPRIYPIELLKRLPKHLKTYQAAFPLPLPMVIIRRKDIVATIPDVVRCMHGAIYYVVPDFGDQSNTDEPEDNLFSMVIKRGISSWNRPFTPLGAEIATSPVLLGNMLYEAEELNFFNYGVNVFLELPRLPEPTLKEPLAMYTGAFILRVMNHAPLVQERWDKLSVERKLDIYNRTPDSFEGPPPPWKRPEIPAVGLYFQNWDMNMLGVLDDLKFEKVDDPVGSVASDGKQE</sequence>
<organism evidence="2 3">
    <name type="scientific">Rhizopogon vesiculosus</name>
    <dbReference type="NCBI Taxonomy" id="180088"/>
    <lineage>
        <taxon>Eukaryota</taxon>
        <taxon>Fungi</taxon>
        <taxon>Dikarya</taxon>
        <taxon>Basidiomycota</taxon>
        <taxon>Agaricomycotina</taxon>
        <taxon>Agaricomycetes</taxon>
        <taxon>Agaricomycetidae</taxon>
        <taxon>Boletales</taxon>
        <taxon>Suillineae</taxon>
        <taxon>Rhizopogonaceae</taxon>
        <taxon>Rhizopogon</taxon>
    </lineage>
</organism>
<evidence type="ECO:0000256" key="1">
    <source>
        <dbReference type="SAM" id="MobiDB-lite"/>
    </source>
</evidence>
<accession>A0A1J8PSA0</accession>